<evidence type="ECO:0000313" key="2">
    <source>
        <dbReference type="Proteomes" id="UP000199656"/>
    </source>
</evidence>
<dbReference type="STRING" id="408074.SAMN05660909_02106"/>
<dbReference type="RefSeq" id="WP_089761360.1">
    <property type="nucleotide sequence ID" value="NZ_BKAT01000011.1"/>
</dbReference>
<sequence>MNKKVYSILMIGAISVLASSCYKKWLPGEKPYFSNNCNFSQDQYTVYPDRTNVFYGIFNSDYSTQPMEISLTNMTHSDGTPAPELTGQVDVLQWKDYYSGTEKSVDEIQAKRFSVKRPSFDIRSTSGDIIFWPSDTTNIKPGTYIFDVIAKNAAGQKTFQKFKLNVKRPRPYEPWYFNDDTGERNTENIDGQTVPAYQHPSLSGVKDQQNIDIKNTDVRIYYVWKQSPTNTFSIKIYDKDSLPISFSRFNATKWDSIRYYSQSANLNVQFGFNRRFSEDSTVVTYDRTNPYPVLADMQGERAEISLTYERRYSGSRTFGGIRFSFALFKQGGWDIIVKFSKNPRFEND</sequence>
<dbReference type="InterPro" id="IPR032173">
    <property type="entry name" value="DUF5007"/>
</dbReference>
<dbReference type="EMBL" id="FNRL01000008">
    <property type="protein sequence ID" value="SEA48253.1"/>
    <property type="molecule type" value="Genomic_DNA"/>
</dbReference>
<dbReference type="PROSITE" id="PS51257">
    <property type="entry name" value="PROKAR_LIPOPROTEIN"/>
    <property type="match status" value="1"/>
</dbReference>
<name>A0A1H4BJC6_9BACT</name>
<protein>
    <recommendedName>
        <fullName evidence="3">DUF5007 domain-containing protein</fullName>
    </recommendedName>
</protein>
<keyword evidence="2" id="KW-1185">Reference proteome</keyword>
<organism evidence="1 2">
    <name type="scientific">Chitinophaga terrae</name>
    <name type="common">ex Kim and Jung 2007</name>
    <dbReference type="NCBI Taxonomy" id="408074"/>
    <lineage>
        <taxon>Bacteria</taxon>
        <taxon>Pseudomonadati</taxon>
        <taxon>Bacteroidota</taxon>
        <taxon>Chitinophagia</taxon>
        <taxon>Chitinophagales</taxon>
        <taxon>Chitinophagaceae</taxon>
        <taxon>Chitinophaga</taxon>
    </lineage>
</organism>
<gene>
    <name evidence="1" type="ORF">SAMN05660909_02106</name>
</gene>
<evidence type="ECO:0008006" key="3">
    <source>
        <dbReference type="Google" id="ProtNLM"/>
    </source>
</evidence>
<dbReference type="OrthoDB" id="737630at2"/>
<evidence type="ECO:0000313" key="1">
    <source>
        <dbReference type="EMBL" id="SEA48253.1"/>
    </source>
</evidence>
<dbReference type="AlphaFoldDB" id="A0A1H4BJC6"/>
<dbReference type="Proteomes" id="UP000199656">
    <property type="component" value="Unassembled WGS sequence"/>
</dbReference>
<accession>A0A1H4BJC6</accession>
<dbReference type="Pfam" id="PF16398">
    <property type="entry name" value="DUF5007"/>
    <property type="match status" value="1"/>
</dbReference>
<reference evidence="2" key="1">
    <citation type="submission" date="2016-10" db="EMBL/GenBank/DDBJ databases">
        <authorList>
            <person name="Varghese N."/>
            <person name="Submissions S."/>
        </authorList>
    </citation>
    <scope>NUCLEOTIDE SEQUENCE [LARGE SCALE GENOMIC DNA]</scope>
    <source>
        <strain evidence="2">DSM 23920</strain>
    </source>
</reference>
<proteinExistence type="predicted"/>